<comment type="caution">
    <text evidence="1">The sequence shown here is derived from an EMBL/GenBank/DDBJ whole genome shotgun (WGS) entry which is preliminary data.</text>
</comment>
<dbReference type="AlphaFoldDB" id="A0A9Q1INK2"/>
<name>A0A9Q1INK2_SYNKA</name>
<protein>
    <submittedName>
        <fullName evidence="1">Uncharacterized protein</fullName>
    </submittedName>
</protein>
<dbReference type="EMBL" id="JAINUF010000010">
    <property type="protein sequence ID" value="KAJ8348508.1"/>
    <property type="molecule type" value="Genomic_DNA"/>
</dbReference>
<organism evidence="1 2">
    <name type="scientific">Synaphobranchus kaupii</name>
    <name type="common">Kaup's arrowtooth eel</name>
    <dbReference type="NCBI Taxonomy" id="118154"/>
    <lineage>
        <taxon>Eukaryota</taxon>
        <taxon>Metazoa</taxon>
        <taxon>Chordata</taxon>
        <taxon>Craniata</taxon>
        <taxon>Vertebrata</taxon>
        <taxon>Euteleostomi</taxon>
        <taxon>Actinopterygii</taxon>
        <taxon>Neopterygii</taxon>
        <taxon>Teleostei</taxon>
        <taxon>Anguilliformes</taxon>
        <taxon>Synaphobranchidae</taxon>
        <taxon>Synaphobranchus</taxon>
    </lineage>
</organism>
<evidence type="ECO:0000313" key="2">
    <source>
        <dbReference type="Proteomes" id="UP001152622"/>
    </source>
</evidence>
<evidence type="ECO:0000313" key="1">
    <source>
        <dbReference type="EMBL" id="KAJ8348508.1"/>
    </source>
</evidence>
<reference evidence="1" key="1">
    <citation type="journal article" date="2023" name="Science">
        <title>Genome structures resolve the early diversification of teleost fishes.</title>
        <authorList>
            <person name="Parey E."/>
            <person name="Louis A."/>
            <person name="Montfort J."/>
            <person name="Bouchez O."/>
            <person name="Roques C."/>
            <person name="Iampietro C."/>
            <person name="Lluch J."/>
            <person name="Castinel A."/>
            <person name="Donnadieu C."/>
            <person name="Desvignes T."/>
            <person name="Floi Bucao C."/>
            <person name="Jouanno E."/>
            <person name="Wen M."/>
            <person name="Mejri S."/>
            <person name="Dirks R."/>
            <person name="Jansen H."/>
            <person name="Henkel C."/>
            <person name="Chen W.J."/>
            <person name="Zahm M."/>
            <person name="Cabau C."/>
            <person name="Klopp C."/>
            <person name="Thompson A.W."/>
            <person name="Robinson-Rechavi M."/>
            <person name="Braasch I."/>
            <person name="Lecointre G."/>
            <person name="Bobe J."/>
            <person name="Postlethwait J.H."/>
            <person name="Berthelot C."/>
            <person name="Roest Crollius H."/>
            <person name="Guiguen Y."/>
        </authorList>
    </citation>
    <scope>NUCLEOTIDE SEQUENCE</scope>
    <source>
        <strain evidence="1">WJC10195</strain>
    </source>
</reference>
<dbReference type="Proteomes" id="UP001152622">
    <property type="component" value="Chromosome 10"/>
</dbReference>
<accession>A0A9Q1INK2</accession>
<proteinExistence type="predicted"/>
<keyword evidence="2" id="KW-1185">Reference proteome</keyword>
<gene>
    <name evidence="1" type="ORF">SKAU_G00270970</name>
</gene>
<sequence length="99" mass="10813">MSAGDKLWSAALETLGHHAKIKEIPAKMMFIIMITETIDFCLDLPLSPLPVGILHNTGLALGKNLVQKERRAQVGTCSRCARPLWAGLLCGRGQVCRDD</sequence>